<proteinExistence type="predicted"/>
<dbReference type="PROSITE" id="PS51257">
    <property type="entry name" value="PROKAR_LIPOPROTEIN"/>
    <property type="match status" value="1"/>
</dbReference>
<feature type="signal peptide" evidence="1">
    <location>
        <begin position="1"/>
        <end position="28"/>
    </location>
</feature>
<dbReference type="OrthoDB" id="362670at2"/>
<keyword evidence="3" id="KW-1185">Reference proteome</keyword>
<dbReference type="Gene3D" id="3.40.190.10">
    <property type="entry name" value="Periplasmic binding protein-like II"/>
    <property type="match status" value="1"/>
</dbReference>
<dbReference type="PANTHER" id="PTHR43649">
    <property type="entry name" value="ARABINOSE-BINDING PROTEIN-RELATED"/>
    <property type="match status" value="1"/>
</dbReference>
<dbReference type="AlphaFoldDB" id="A0A4V1QV57"/>
<feature type="chain" id="PRO_5020654599" evidence="1">
    <location>
        <begin position="29"/>
        <end position="455"/>
    </location>
</feature>
<gene>
    <name evidence="2" type="ORF">ESZ91_03640</name>
</gene>
<evidence type="ECO:0000313" key="2">
    <source>
        <dbReference type="EMBL" id="RXZ61496.1"/>
    </source>
</evidence>
<protein>
    <submittedName>
        <fullName evidence="2">Extracellular solute-binding protein</fullName>
    </submittedName>
</protein>
<sequence>MKSRFQKVLRIAVCAMLVAILAVTTLLATGCGRTDFDGSTVPVDVNLPKDTAANLKMGVLDDASEKTSAQAIIDAFNEVYPNIKITLDPISGNYTQGLLSRIKSGTVPDILYVGDDTISYFAEKKLLLNLDAHMDAAKFDTSLYYDSMIKLGQKNQNGSQYMMPRDYNKVVCYYNKDLLAEAGITKDNPLYPNDDWTYDEFLDLCEALKKSSLSSDIYPVDAMLAWPPVFNAFIRSYGGELMTVDGKPAFNTPEAKEGLSAMKTLLDKGYTINPMQKTEEIFNAEKAVMYFAVRPIMSNLQVAGINYDAVSFPFIGEKGYIGAGTSGYGIARSSKHPNEAWAFLAFMMSKDGQQAFSKTGNAVPVLKSLATDEDAIWNTIPDIQARFNHKAFIQFDERDTLKDYLNGVNVDLYAKIDSAMLNLLDNYMGWTVAAGDPDEVCAKVEKDINRILNSD</sequence>
<accession>A0A4V1QV57</accession>
<keyword evidence="1" id="KW-0732">Signal</keyword>
<dbReference type="EMBL" id="SDOZ01000002">
    <property type="protein sequence ID" value="RXZ61496.1"/>
    <property type="molecule type" value="Genomic_DNA"/>
</dbReference>
<dbReference type="InterPro" id="IPR006059">
    <property type="entry name" value="SBP"/>
</dbReference>
<reference evidence="2 3" key="1">
    <citation type="journal article" date="2019" name="Gut">
        <title>Antibiotics-induced monodominance of a novel gut bacterial order.</title>
        <authorList>
            <person name="Hildebrand F."/>
            <person name="Moitinho-Silva L."/>
            <person name="Blasche S."/>
            <person name="Jahn M.T."/>
            <person name="Gossmann T.I."/>
            <person name="Heuerta-Cepas J."/>
            <person name="Hercog R."/>
            <person name="Luetge M."/>
            <person name="Bahram M."/>
            <person name="Pryszlak A."/>
            <person name="Alves R.J."/>
            <person name="Waszak S.M."/>
            <person name="Zhu A."/>
            <person name="Ye L."/>
            <person name="Costea P.I."/>
            <person name="Aalvink S."/>
            <person name="Belzer C."/>
            <person name="Forslund S.K."/>
            <person name="Sunagawa S."/>
            <person name="Hentschel U."/>
            <person name="Merten C."/>
            <person name="Patil K.R."/>
            <person name="Benes V."/>
            <person name="Bork P."/>
        </authorList>
    </citation>
    <scope>NUCLEOTIDE SEQUENCE [LARGE SCALE GENOMIC DNA]</scope>
    <source>
        <strain evidence="2 3">HDS1380</strain>
    </source>
</reference>
<dbReference type="PANTHER" id="PTHR43649:SF12">
    <property type="entry name" value="DIACETYLCHITOBIOSE BINDING PROTEIN DASA"/>
    <property type="match status" value="1"/>
</dbReference>
<organism evidence="2 3">
    <name type="scientific">Candidatus Borkfalkia ceftriaxoniphila</name>
    <dbReference type="NCBI Taxonomy" id="2508949"/>
    <lineage>
        <taxon>Bacteria</taxon>
        <taxon>Bacillati</taxon>
        <taxon>Bacillota</taxon>
        <taxon>Clostridia</taxon>
        <taxon>Christensenellales</taxon>
        <taxon>Christensenellaceae</taxon>
        <taxon>Candidatus Borkfalkia</taxon>
    </lineage>
</organism>
<evidence type="ECO:0000256" key="1">
    <source>
        <dbReference type="SAM" id="SignalP"/>
    </source>
</evidence>
<dbReference type="Proteomes" id="UP000291269">
    <property type="component" value="Unassembled WGS sequence"/>
</dbReference>
<dbReference type="SUPFAM" id="SSF53850">
    <property type="entry name" value="Periplasmic binding protein-like II"/>
    <property type="match status" value="1"/>
</dbReference>
<name>A0A4V1QV57_9FIRM</name>
<dbReference type="InterPro" id="IPR050490">
    <property type="entry name" value="Bact_solute-bd_prot1"/>
</dbReference>
<dbReference type="RefSeq" id="WP_129224245.1">
    <property type="nucleotide sequence ID" value="NZ_SDOZ01000002.1"/>
</dbReference>
<evidence type="ECO:0000313" key="3">
    <source>
        <dbReference type="Proteomes" id="UP000291269"/>
    </source>
</evidence>
<comment type="caution">
    <text evidence="2">The sequence shown here is derived from an EMBL/GenBank/DDBJ whole genome shotgun (WGS) entry which is preliminary data.</text>
</comment>
<dbReference type="Pfam" id="PF01547">
    <property type="entry name" value="SBP_bac_1"/>
    <property type="match status" value="1"/>
</dbReference>